<evidence type="ECO:0000256" key="7">
    <source>
        <dbReference type="PROSITE-ProRule" id="PRU00221"/>
    </source>
</evidence>
<evidence type="ECO:0000256" key="1">
    <source>
        <dbReference type="ARBA" id="ARBA00022517"/>
    </source>
</evidence>
<keyword evidence="5 6" id="KW-0539">Nucleus</keyword>
<dbReference type="GO" id="GO:0043021">
    <property type="term" value="F:ribonucleoprotein complex binding"/>
    <property type="evidence" value="ECO:0007669"/>
    <property type="project" value="UniProtKB-UniRule"/>
</dbReference>
<dbReference type="PROSITE" id="PS50082">
    <property type="entry name" value="WD_REPEATS_2"/>
    <property type="match status" value="4"/>
</dbReference>
<dbReference type="SUPFAM" id="SSF50978">
    <property type="entry name" value="WD40 repeat-like"/>
    <property type="match status" value="1"/>
</dbReference>
<dbReference type="EMBL" id="JBANQN010000002">
    <property type="protein sequence ID" value="KAK6798589.1"/>
    <property type="molecule type" value="Genomic_DNA"/>
</dbReference>
<dbReference type="Pfam" id="PF00400">
    <property type="entry name" value="WD40"/>
    <property type="match status" value="4"/>
</dbReference>
<sequence length="486" mass="53376">MAGMDIDGNVEEAARRVQVRFVTKLKAPFKAPPSSIAIPSNLTRLGLSSIVNNLLKAGKDDWNPEPFDFLIDGELVRMSLEEFLLAKGISAEKILEIEYIRAVAPRKEEEPSLHDDWVSAVDGSNSKFVLTGCYDGFGRIWKAAGSCTHLLEGHTDAITSVCVVKPRVAQNGADQIVATASKDRTLRLWKFDADESSDQIKRIRAFKILHGHNASVQSVAANPAGDMVCSGSWDSQIALWQASGSDTGDVVSVKKRKKNADEEDPQVEEEAKSTLVGHTQCVSSVVWSQDETIYSASWDHTIRRWDVEMGKDSLNLVTCRLFSPFPPVISLLSCASFFSLFVESLKLFSPKSMGNDCLPLQQYCDKVVNCLDVGGEGSSLIAAGGSDPVLRIWDPRKPGSSAPVYQFSSHSSWISACKWHEKSWFHLVSASYDGKVMLWDLRTAWPLAVIDTHKDKVLCADWWKGESVISGGADSKLCISSDVCVL</sequence>
<dbReference type="InterPro" id="IPR020472">
    <property type="entry name" value="WD40_PAC1"/>
</dbReference>
<accession>A0AAN8U4R7</accession>
<feature type="repeat" description="WD" evidence="7">
    <location>
        <begin position="275"/>
        <end position="315"/>
    </location>
</feature>
<keyword evidence="4" id="KW-0677">Repeat</keyword>
<evidence type="ECO:0000256" key="5">
    <source>
        <dbReference type="ARBA" id="ARBA00023242"/>
    </source>
</evidence>
<name>A0AAN8U4R7_SOLBU</name>
<evidence type="ECO:0000259" key="8">
    <source>
        <dbReference type="Pfam" id="PF08154"/>
    </source>
</evidence>
<dbReference type="PRINTS" id="PR00320">
    <property type="entry name" value="GPROTEINBRPT"/>
</dbReference>
<dbReference type="InterPro" id="IPR012972">
    <property type="entry name" value="NLE"/>
</dbReference>
<keyword evidence="10" id="KW-1185">Reference proteome</keyword>
<evidence type="ECO:0000256" key="3">
    <source>
        <dbReference type="ARBA" id="ARBA00022574"/>
    </source>
</evidence>
<dbReference type="PROSITE" id="PS50294">
    <property type="entry name" value="WD_REPEATS_REGION"/>
    <property type="match status" value="3"/>
</dbReference>
<dbReference type="InterPro" id="IPR001680">
    <property type="entry name" value="WD40_rpt"/>
</dbReference>
<dbReference type="Proteomes" id="UP001371456">
    <property type="component" value="Unassembled WGS sequence"/>
</dbReference>
<evidence type="ECO:0000256" key="2">
    <source>
        <dbReference type="ARBA" id="ARBA00022552"/>
    </source>
</evidence>
<protein>
    <recommendedName>
        <fullName evidence="6">Ribosome biogenesis protein WDR12 homolog</fullName>
    </recommendedName>
</protein>
<feature type="repeat" description="WD" evidence="7">
    <location>
        <begin position="209"/>
        <end position="241"/>
    </location>
</feature>
<organism evidence="9 10">
    <name type="scientific">Solanum bulbocastanum</name>
    <name type="common">Wild potato</name>
    <dbReference type="NCBI Taxonomy" id="147425"/>
    <lineage>
        <taxon>Eukaryota</taxon>
        <taxon>Viridiplantae</taxon>
        <taxon>Streptophyta</taxon>
        <taxon>Embryophyta</taxon>
        <taxon>Tracheophyta</taxon>
        <taxon>Spermatophyta</taxon>
        <taxon>Magnoliopsida</taxon>
        <taxon>eudicotyledons</taxon>
        <taxon>Gunneridae</taxon>
        <taxon>Pentapetalae</taxon>
        <taxon>asterids</taxon>
        <taxon>lamiids</taxon>
        <taxon>Solanales</taxon>
        <taxon>Solanaceae</taxon>
        <taxon>Solanoideae</taxon>
        <taxon>Solaneae</taxon>
        <taxon>Solanum</taxon>
    </lineage>
</organism>
<proteinExistence type="inferred from homology"/>
<dbReference type="PANTHER" id="PTHR19855:SF11">
    <property type="entry name" value="RIBOSOME BIOGENESIS PROTEIN WDR12"/>
    <property type="match status" value="1"/>
</dbReference>
<keyword evidence="2 6" id="KW-0698">rRNA processing</keyword>
<dbReference type="GO" id="GO:0000466">
    <property type="term" value="P:maturation of 5.8S rRNA from tricistronic rRNA transcript (SSU-rRNA, 5.8S rRNA, LSU-rRNA)"/>
    <property type="evidence" value="ECO:0007669"/>
    <property type="project" value="UniProtKB-UniRule"/>
</dbReference>
<dbReference type="GO" id="GO:0005654">
    <property type="term" value="C:nucleoplasm"/>
    <property type="evidence" value="ECO:0007669"/>
    <property type="project" value="UniProtKB-SubCell"/>
</dbReference>
<feature type="domain" description="NLE" evidence="8">
    <location>
        <begin position="17"/>
        <end position="84"/>
    </location>
</feature>
<comment type="caution">
    <text evidence="9">The sequence shown here is derived from an EMBL/GenBank/DDBJ whole genome shotgun (WGS) entry which is preliminary data.</text>
</comment>
<evidence type="ECO:0000313" key="9">
    <source>
        <dbReference type="EMBL" id="KAK6798589.1"/>
    </source>
</evidence>
<evidence type="ECO:0000313" key="10">
    <source>
        <dbReference type="Proteomes" id="UP001371456"/>
    </source>
</evidence>
<comment type="similarity">
    <text evidence="6">Belongs to the WD repeat WDR12/YTM1 family.</text>
</comment>
<dbReference type="InterPro" id="IPR028599">
    <property type="entry name" value="WDR12/Ytm1"/>
</dbReference>
<evidence type="ECO:0000256" key="4">
    <source>
        <dbReference type="ARBA" id="ARBA00022737"/>
    </source>
</evidence>
<feature type="repeat" description="WD" evidence="7">
    <location>
        <begin position="407"/>
        <end position="449"/>
    </location>
</feature>
<dbReference type="Pfam" id="PF08154">
    <property type="entry name" value="NLE"/>
    <property type="match status" value="1"/>
</dbReference>
<dbReference type="Gene3D" id="2.130.10.10">
    <property type="entry name" value="YVTN repeat-like/Quinoprotein amine dehydrogenase"/>
    <property type="match status" value="4"/>
</dbReference>
<dbReference type="GO" id="GO:0030687">
    <property type="term" value="C:preribosome, large subunit precursor"/>
    <property type="evidence" value="ECO:0007669"/>
    <property type="project" value="UniProtKB-UniRule"/>
</dbReference>
<comment type="subcellular location">
    <subcellularLocation>
        <location evidence="6">Nucleus</location>
        <location evidence="6">Nucleolus</location>
    </subcellularLocation>
    <subcellularLocation>
        <location evidence="6">Nucleus</location>
        <location evidence="6">Nucleoplasm</location>
    </subcellularLocation>
</comment>
<dbReference type="HAMAP" id="MF_03029">
    <property type="entry name" value="WDR12"/>
    <property type="match status" value="1"/>
</dbReference>
<dbReference type="InterPro" id="IPR015943">
    <property type="entry name" value="WD40/YVTN_repeat-like_dom_sf"/>
</dbReference>
<reference evidence="9 10" key="1">
    <citation type="submission" date="2024-02" db="EMBL/GenBank/DDBJ databases">
        <title>de novo genome assembly of Solanum bulbocastanum strain 11H21.</title>
        <authorList>
            <person name="Hosaka A.J."/>
        </authorList>
    </citation>
    <scope>NUCLEOTIDE SEQUENCE [LARGE SCALE GENOMIC DNA]</scope>
    <source>
        <tissue evidence="9">Young leaves</tissue>
    </source>
</reference>
<evidence type="ECO:0000256" key="6">
    <source>
        <dbReference type="HAMAP-Rule" id="MF_03029"/>
    </source>
</evidence>
<keyword evidence="1 6" id="KW-0690">Ribosome biogenesis</keyword>
<gene>
    <name evidence="9" type="ORF">RDI58_006292</name>
</gene>
<dbReference type="GO" id="GO:0005730">
    <property type="term" value="C:nucleolus"/>
    <property type="evidence" value="ECO:0007669"/>
    <property type="project" value="UniProtKB-SubCell"/>
</dbReference>
<dbReference type="GO" id="GO:0000463">
    <property type="term" value="P:maturation of LSU-rRNA from tricistronic rRNA transcript (SSU-rRNA, 5.8S rRNA, LSU-rRNA)"/>
    <property type="evidence" value="ECO:0007669"/>
    <property type="project" value="UniProtKB-UniRule"/>
</dbReference>
<keyword evidence="3 7" id="KW-0853">WD repeat</keyword>
<dbReference type="PROSITE" id="PS00678">
    <property type="entry name" value="WD_REPEATS_1"/>
    <property type="match status" value="1"/>
</dbReference>
<dbReference type="InterPro" id="IPR036322">
    <property type="entry name" value="WD40_repeat_dom_sf"/>
</dbReference>
<feature type="repeat" description="WD" evidence="7">
    <location>
        <begin position="151"/>
        <end position="199"/>
    </location>
</feature>
<comment type="function">
    <text evidence="6">Required for maturation of ribosomal RNAs and formation of the large ribosomal subunit.</text>
</comment>
<dbReference type="AlphaFoldDB" id="A0AAN8U4R7"/>
<dbReference type="CDD" id="cd00200">
    <property type="entry name" value="WD40"/>
    <property type="match status" value="1"/>
</dbReference>
<dbReference type="InterPro" id="IPR019775">
    <property type="entry name" value="WD40_repeat_CS"/>
</dbReference>
<dbReference type="SMART" id="SM00320">
    <property type="entry name" value="WD40"/>
    <property type="match status" value="7"/>
</dbReference>
<dbReference type="PANTHER" id="PTHR19855">
    <property type="entry name" value="WD40 REPEAT PROTEIN 12, 37"/>
    <property type="match status" value="1"/>
</dbReference>